<dbReference type="CDD" id="cd09833">
    <property type="entry name" value="CBS_pair_GGDEF_PAS_repeat1"/>
    <property type="match status" value="1"/>
</dbReference>
<dbReference type="SUPFAM" id="SSF54631">
    <property type="entry name" value="CBS-domain pair"/>
    <property type="match status" value="2"/>
</dbReference>
<dbReference type="PANTHER" id="PTHR44757:SF2">
    <property type="entry name" value="BIOFILM ARCHITECTURE MAINTENANCE PROTEIN MBAA"/>
    <property type="match status" value="1"/>
</dbReference>
<dbReference type="InterPro" id="IPR029787">
    <property type="entry name" value="Nucleotide_cyclase"/>
</dbReference>
<dbReference type="SMART" id="SM00091">
    <property type="entry name" value="PAS"/>
    <property type="match status" value="1"/>
</dbReference>
<dbReference type="Gene3D" id="3.30.70.270">
    <property type="match status" value="1"/>
</dbReference>
<proteinExistence type="predicted"/>
<dbReference type="Gene3D" id="3.20.20.450">
    <property type="entry name" value="EAL domain"/>
    <property type="match status" value="1"/>
</dbReference>
<dbReference type="SUPFAM" id="SSF141868">
    <property type="entry name" value="EAL domain-like"/>
    <property type="match status" value="1"/>
</dbReference>
<feature type="domain" description="GGDEF" evidence="5">
    <location>
        <begin position="439"/>
        <end position="572"/>
    </location>
</feature>
<feature type="domain" description="CBS" evidence="6">
    <location>
        <begin position="16"/>
        <end position="74"/>
    </location>
</feature>
<dbReference type="InterPro" id="IPR000014">
    <property type="entry name" value="PAS"/>
</dbReference>
<gene>
    <name evidence="7" type="ORF">ACFPTN_11105</name>
</gene>
<dbReference type="InterPro" id="IPR001610">
    <property type="entry name" value="PAC"/>
</dbReference>
<dbReference type="Pfam" id="PF00563">
    <property type="entry name" value="EAL"/>
    <property type="match status" value="1"/>
</dbReference>
<evidence type="ECO:0000256" key="1">
    <source>
        <dbReference type="PROSITE-ProRule" id="PRU00703"/>
    </source>
</evidence>
<evidence type="ECO:0000259" key="5">
    <source>
        <dbReference type="PROSITE" id="PS50887"/>
    </source>
</evidence>
<feature type="domain" description="CBS" evidence="6">
    <location>
        <begin position="80"/>
        <end position="136"/>
    </location>
</feature>
<dbReference type="InterPro" id="IPR052155">
    <property type="entry name" value="Biofilm_reg_signaling"/>
</dbReference>
<accession>A0ABW1ARJ2</accession>
<dbReference type="Pfam" id="PF00990">
    <property type="entry name" value="GGDEF"/>
    <property type="match status" value="1"/>
</dbReference>
<comment type="caution">
    <text evidence="7">The sequence shown here is derived from an EMBL/GenBank/DDBJ whole genome shotgun (WGS) entry which is preliminary data.</text>
</comment>
<evidence type="ECO:0000259" key="6">
    <source>
        <dbReference type="PROSITE" id="PS51371"/>
    </source>
</evidence>
<dbReference type="PROSITE" id="PS50887">
    <property type="entry name" value="GGDEF"/>
    <property type="match status" value="1"/>
</dbReference>
<dbReference type="CDD" id="cd01948">
    <property type="entry name" value="EAL"/>
    <property type="match status" value="1"/>
</dbReference>
<dbReference type="Gene3D" id="3.10.580.10">
    <property type="entry name" value="CBS-domain"/>
    <property type="match status" value="2"/>
</dbReference>
<dbReference type="PROSITE" id="PS50883">
    <property type="entry name" value="EAL"/>
    <property type="match status" value="1"/>
</dbReference>
<dbReference type="PROSITE" id="PS50112">
    <property type="entry name" value="PAS"/>
    <property type="match status" value="1"/>
</dbReference>
<protein>
    <submittedName>
        <fullName evidence="7">EAL domain-containing protein</fullName>
    </submittedName>
</protein>
<dbReference type="Pfam" id="PF13426">
    <property type="entry name" value="PAS_9"/>
    <property type="match status" value="1"/>
</dbReference>
<evidence type="ECO:0000313" key="8">
    <source>
        <dbReference type="Proteomes" id="UP001595974"/>
    </source>
</evidence>
<dbReference type="SUPFAM" id="SSF55785">
    <property type="entry name" value="PYP-like sensor domain (PAS domain)"/>
    <property type="match status" value="1"/>
</dbReference>
<dbReference type="PANTHER" id="PTHR44757">
    <property type="entry name" value="DIGUANYLATE CYCLASE DGCP"/>
    <property type="match status" value="1"/>
</dbReference>
<keyword evidence="1" id="KW-0129">CBS domain</keyword>
<dbReference type="SMART" id="SM00086">
    <property type="entry name" value="PAC"/>
    <property type="match status" value="1"/>
</dbReference>
<evidence type="ECO:0000313" key="7">
    <source>
        <dbReference type="EMBL" id="MFC5769922.1"/>
    </source>
</evidence>
<name>A0ABW1ARJ2_9RHOO</name>
<dbReference type="NCBIfam" id="TIGR00254">
    <property type="entry name" value="GGDEF"/>
    <property type="match status" value="1"/>
</dbReference>
<dbReference type="InterPro" id="IPR000160">
    <property type="entry name" value="GGDEF_dom"/>
</dbReference>
<sequence length="829" mass="91682">MSLPAGNADLTLGEIVRPDILECSPDVSLRDAARRMSEARVSSILVVDDDEVVGIWTERDALRVDFTDAVAFDTPIAHAMSAPVRTVPRSITLHELTLRFREEHLRHYLVVDEAGRRCGVVSQTDVVMNQGIEHYLKLRKVDSLLKGRLVPLPRTAPLSEAARRMREGGVDAVVVAYGEGEYGILTERDVTRLVAAGTTDRPVDGLASRPLVTVTAHTSLYRVRCLLAERRMRHVGVVGEDGVPVDLINFSDILTGMELVYVHELQHALAERDRALNASQRNLYLAEKVIENSLEGILITDADARIMSVNPAFTRLTGYTAEEVIGRNPSLLSSGRQSKAFYARMWESIKADGCWQGEVWNRRKNGEVFPEFLTINAITDHDGRLTNYAALFSDISEVKQNEQRIRDLAYFDPLTGLPNRRLLDDRLQVELAHASRQHGRVAVMFVDLDRFKRINDSLGHEVGDQLLVEVARRLCGCLREDDTVARMGGDEFVIVMSDADGPEGAAHAAGRMAAALRRPIVVDGRELVVTCSIGISFYPDDGEDSGTLIKNADVAMYRAKAEGRNAFQLYQPAMNARSLEHLALEAALHRALPAGELLLHYQPIVSVAGCHTVAAEALLRWRHPDLGLVSPADFIPIAEDTGLIVPIGEWVLRTACEQHRAWSAAGRPPVRMMVNISARQFRDHDFIDMVRRVLRETGMVPGLLTLELTESILMDDTCQGIALLEELRMLGLRVALDDFGTGYSSLGYLKRFPIDELKIDRLFVRDIDRNPRDAALAAAIISIGHSLGLRVIGEGVETAAQFDMLAARGCDLMQGFHFSPPVAAEAFPA</sequence>
<dbReference type="InterPro" id="IPR000644">
    <property type="entry name" value="CBS_dom"/>
</dbReference>
<dbReference type="CDD" id="cd00130">
    <property type="entry name" value="PAS"/>
    <property type="match status" value="1"/>
</dbReference>
<dbReference type="PROSITE" id="PS50113">
    <property type="entry name" value="PAC"/>
    <property type="match status" value="1"/>
</dbReference>
<feature type="domain" description="PAC" evidence="3">
    <location>
        <begin position="355"/>
        <end position="407"/>
    </location>
</feature>
<dbReference type="RefSeq" id="WP_232516487.1">
    <property type="nucleotide sequence ID" value="NZ_JBHSOG010000043.1"/>
</dbReference>
<dbReference type="SMART" id="SM00052">
    <property type="entry name" value="EAL"/>
    <property type="match status" value="1"/>
</dbReference>
<dbReference type="Proteomes" id="UP001595974">
    <property type="component" value="Unassembled WGS sequence"/>
</dbReference>
<dbReference type="InterPro" id="IPR001633">
    <property type="entry name" value="EAL_dom"/>
</dbReference>
<organism evidence="7 8">
    <name type="scientific">Thauera sinica</name>
    <dbReference type="NCBI Taxonomy" id="2665146"/>
    <lineage>
        <taxon>Bacteria</taxon>
        <taxon>Pseudomonadati</taxon>
        <taxon>Pseudomonadota</taxon>
        <taxon>Betaproteobacteria</taxon>
        <taxon>Rhodocyclales</taxon>
        <taxon>Zoogloeaceae</taxon>
        <taxon>Thauera</taxon>
    </lineage>
</organism>
<feature type="domain" description="EAL" evidence="4">
    <location>
        <begin position="581"/>
        <end position="829"/>
    </location>
</feature>
<feature type="domain" description="PAS" evidence="2">
    <location>
        <begin position="282"/>
        <end position="328"/>
    </location>
</feature>
<dbReference type="InterPro" id="IPR046342">
    <property type="entry name" value="CBS_dom_sf"/>
</dbReference>
<feature type="domain" description="CBS" evidence="6">
    <location>
        <begin position="207"/>
        <end position="265"/>
    </location>
</feature>
<dbReference type="SUPFAM" id="SSF55073">
    <property type="entry name" value="Nucleotide cyclase"/>
    <property type="match status" value="1"/>
</dbReference>
<dbReference type="NCBIfam" id="TIGR00229">
    <property type="entry name" value="sensory_box"/>
    <property type="match status" value="1"/>
</dbReference>
<evidence type="ECO:0000259" key="2">
    <source>
        <dbReference type="PROSITE" id="PS50112"/>
    </source>
</evidence>
<dbReference type="SMART" id="SM00267">
    <property type="entry name" value="GGDEF"/>
    <property type="match status" value="1"/>
</dbReference>
<dbReference type="InterPro" id="IPR035919">
    <property type="entry name" value="EAL_sf"/>
</dbReference>
<dbReference type="Pfam" id="PF00571">
    <property type="entry name" value="CBS"/>
    <property type="match status" value="4"/>
</dbReference>
<evidence type="ECO:0000259" key="4">
    <source>
        <dbReference type="PROSITE" id="PS50883"/>
    </source>
</evidence>
<dbReference type="Gene3D" id="3.30.450.20">
    <property type="entry name" value="PAS domain"/>
    <property type="match status" value="1"/>
</dbReference>
<dbReference type="InterPro" id="IPR043128">
    <property type="entry name" value="Rev_trsase/Diguanyl_cyclase"/>
</dbReference>
<reference evidence="8" key="1">
    <citation type="journal article" date="2019" name="Int. J. Syst. Evol. Microbiol.">
        <title>The Global Catalogue of Microorganisms (GCM) 10K type strain sequencing project: providing services to taxonomists for standard genome sequencing and annotation.</title>
        <authorList>
            <consortium name="The Broad Institute Genomics Platform"/>
            <consortium name="The Broad Institute Genome Sequencing Center for Infectious Disease"/>
            <person name="Wu L."/>
            <person name="Ma J."/>
        </authorList>
    </citation>
    <scope>NUCLEOTIDE SEQUENCE [LARGE SCALE GENOMIC DNA]</scope>
    <source>
        <strain evidence="8">SHR3</strain>
    </source>
</reference>
<keyword evidence="8" id="KW-1185">Reference proteome</keyword>
<dbReference type="EMBL" id="JBHSOG010000043">
    <property type="protein sequence ID" value="MFC5769922.1"/>
    <property type="molecule type" value="Genomic_DNA"/>
</dbReference>
<evidence type="ECO:0000259" key="3">
    <source>
        <dbReference type="PROSITE" id="PS50113"/>
    </source>
</evidence>
<dbReference type="SMART" id="SM00116">
    <property type="entry name" value="CBS"/>
    <property type="match status" value="4"/>
</dbReference>
<dbReference type="PROSITE" id="PS51371">
    <property type="entry name" value="CBS"/>
    <property type="match status" value="3"/>
</dbReference>
<dbReference type="InterPro" id="IPR035965">
    <property type="entry name" value="PAS-like_dom_sf"/>
</dbReference>
<dbReference type="CDD" id="cd01949">
    <property type="entry name" value="GGDEF"/>
    <property type="match status" value="1"/>
</dbReference>
<dbReference type="InterPro" id="IPR000700">
    <property type="entry name" value="PAS-assoc_C"/>
</dbReference>